<dbReference type="EC" id="2.4.1.21" evidence="2"/>
<keyword evidence="2" id="KW-0328">Glycosyltransferase</keyword>
<keyword evidence="2" id="KW-0808">Transferase</keyword>
<dbReference type="Pfam" id="PF13439">
    <property type="entry name" value="Glyco_transf_4"/>
    <property type="match status" value="1"/>
</dbReference>
<reference evidence="2 3" key="1">
    <citation type="submission" date="2019-02" db="EMBL/GenBank/DDBJ databases">
        <title>Deep-cultivation of Planctomycetes and their phenomic and genomic characterization uncovers novel biology.</title>
        <authorList>
            <person name="Wiegand S."/>
            <person name="Jogler M."/>
            <person name="Boedeker C."/>
            <person name="Pinto D."/>
            <person name="Vollmers J."/>
            <person name="Rivas-Marin E."/>
            <person name="Kohn T."/>
            <person name="Peeters S.H."/>
            <person name="Heuer A."/>
            <person name="Rast P."/>
            <person name="Oberbeckmann S."/>
            <person name="Bunk B."/>
            <person name="Jeske O."/>
            <person name="Meyerdierks A."/>
            <person name="Storesund J.E."/>
            <person name="Kallscheuer N."/>
            <person name="Luecker S."/>
            <person name="Lage O.M."/>
            <person name="Pohl T."/>
            <person name="Merkel B.J."/>
            <person name="Hornburger P."/>
            <person name="Mueller R.-W."/>
            <person name="Bruemmer F."/>
            <person name="Labrenz M."/>
            <person name="Spormann A.M."/>
            <person name="Op Den Camp H."/>
            <person name="Overmann J."/>
            <person name="Amann R."/>
            <person name="Jetten M.S.M."/>
            <person name="Mascher T."/>
            <person name="Medema M.H."/>
            <person name="Devos D.P."/>
            <person name="Kaster A.-K."/>
            <person name="Ovreas L."/>
            <person name="Rohde M."/>
            <person name="Galperin M.Y."/>
            <person name="Jogler C."/>
        </authorList>
    </citation>
    <scope>NUCLEOTIDE SEQUENCE [LARGE SCALE GENOMIC DNA]</scope>
    <source>
        <strain evidence="2 3">Q31b</strain>
    </source>
</reference>
<name>A0A5C6EA05_9BACT</name>
<dbReference type="SUPFAM" id="SSF53756">
    <property type="entry name" value="UDP-Glycosyltransferase/glycogen phosphorylase"/>
    <property type="match status" value="1"/>
</dbReference>
<dbReference type="PANTHER" id="PTHR12526">
    <property type="entry name" value="GLYCOSYLTRANSFERASE"/>
    <property type="match status" value="1"/>
</dbReference>
<dbReference type="Pfam" id="PF13692">
    <property type="entry name" value="Glyco_trans_1_4"/>
    <property type="match status" value="1"/>
</dbReference>
<dbReference type="Gene3D" id="3.40.50.2000">
    <property type="entry name" value="Glycogen Phosphorylase B"/>
    <property type="match status" value="2"/>
</dbReference>
<dbReference type="AlphaFoldDB" id="A0A5C6EA05"/>
<proteinExistence type="predicted"/>
<dbReference type="EMBL" id="SJPY01000002">
    <property type="protein sequence ID" value="TWU44326.1"/>
    <property type="molecule type" value="Genomic_DNA"/>
</dbReference>
<dbReference type="Proteomes" id="UP000315471">
    <property type="component" value="Unassembled WGS sequence"/>
</dbReference>
<gene>
    <name evidence="2" type="primary">glgA_2</name>
    <name evidence="2" type="ORF">Q31b_18620</name>
</gene>
<dbReference type="InterPro" id="IPR028098">
    <property type="entry name" value="Glyco_trans_4-like_N"/>
</dbReference>
<organism evidence="2 3">
    <name type="scientific">Novipirellula aureliae</name>
    <dbReference type="NCBI Taxonomy" id="2527966"/>
    <lineage>
        <taxon>Bacteria</taxon>
        <taxon>Pseudomonadati</taxon>
        <taxon>Planctomycetota</taxon>
        <taxon>Planctomycetia</taxon>
        <taxon>Pirellulales</taxon>
        <taxon>Pirellulaceae</taxon>
        <taxon>Novipirellula</taxon>
    </lineage>
</organism>
<sequence>MHKMQVAGAEVLVKQIIERLAGQIHSTIFCLDGLGELGQQLLDDGTPVVVLNREPGMDLKMAKRLDGEVRSRGIDVLHAHQYTPFFYSAIARLRYRTPVKVLFTEHGRHYPDIVSAKRRWANRLLLHRYADTATACCDFSTRALQNIEGFPLAMTLQNGVDLDQLPPRGDAATQAQLRESLGLVNGRKYVACVGRFHSVKDHATLIRAWERVHNHLPDAKLLLVGDGPERANIEAQIQQSDASFRAETPSTNFANSIELLGIRHDVAAILRAVDLFTLTSISEAASLTLLEAMASECASVLTDVGGNAEHMRSGVDGYLAPRGDDAKLAEAIVDLLSDPAKCQRFGKSARQRVQEHFDLDKVIQQYGEHYRQLSRA</sequence>
<accession>A0A5C6EA05</accession>
<evidence type="ECO:0000259" key="1">
    <source>
        <dbReference type="Pfam" id="PF13439"/>
    </source>
</evidence>
<dbReference type="PANTHER" id="PTHR12526:SF634">
    <property type="entry name" value="BLL3361 PROTEIN"/>
    <property type="match status" value="1"/>
</dbReference>
<evidence type="ECO:0000313" key="2">
    <source>
        <dbReference type="EMBL" id="TWU44326.1"/>
    </source>
</evidence>
<comment type="caution">
    <text evidence="2">The sequence shown here is derived from an EMBL/GenBank/DDBJ whole genome shotgun (WGS) entry which is preliminary data.</text>
</comment>
<dbReference type="RefSeq" id="WP_146599296.1">
    <property type="nucleotide sequence ID" value="NZ_SJPY01000002.1"/>
</dbReference>
<dbReference type="GO" id="GO:0009011">
    <property type="term" value="F:alpha-1,4-glucan glucosyltransferase (ADP-glucose donor) activity"/>
    <property type="evidence" value="ECO:0007669"/>
    <property type="project" value="UniProtKB-EC"/>
</dbReference>
<evidence type="ECO:0000313" key="3">
    <source>
        <dbReference type="Proteomes" id="UP000315471"/>
    </source>
</evidence>
<protein>
    <submittedName>
        <fullName evidence="2">Capsular glucan synthase</fullName>
        <ecNumber evidence="2">2.4.1.21</ecNumber>
    </submittedName>
</protein>
<keyword evidence="3" id="KW-1185">Reference proteome</keyword>
<feature type="domain" description="Glycosyltransferase subfamily 4-like N-terminal" evidence="1">
    <location>
        <begin position="7"/>
        <end position="164"/>
    </location>
</feature>
<dbReference type="OrthoDB" id="232381at2"/>